<organism evidence="2 3">
    <name type="scientific">Paenibacillus vandeheii</name>
    <dbReference type="NCBI Taxonomy" id="3035917"/>
    <lineage>
        <taxon>Bacteria</taxon>
        <taxon>Bacillati</taxon>
        <taxon>Bacillota</taxon>
        <taxon>Bacilli</taxon>
        <taxon>Bacillales</taxon>
        <taxon>Paenibacillaceae</taxon>
        <taxon>Paenibacillus</taxon>
    </lineage>
</organism>
<evidence type="ECO:0000313" key="2">
    <source>
        <dbReference type="EMBL" id="MDN4602843.1"/>
    </source>
</evidence>
<feature type="region of interest" description="Disordered" evidence="1">
    <location>
        <begin position="1"/>
        <end position="24"/>
    </location>
</feature>
<name>A0ABT8JCL3_9BACL</name>
<accession>A0ABT8JCL3</accession>
<keyword evidence="3" id="KW-1185">Reference proteome</keyword>
<gene>
    <name evidence="2" type="ORF">P5G61_16510</name>
</gene>
<sequence length="40" mass="4395">MKKKSRVNSGPKPDPPTEAPAPRASRVFNLIIALAKEEIH</sequence>
<proteinExistence type="predicted"/>
<evidence type="ECO:0000313" key="3">
    <source>
        <dbReference type="Proteomes" id="UP001174205"/>
    </source>
</evidence>
<evidence type="ECO:0000256" key="1">
    <source>
        <dbReference type="SAM" id="MobiDB-lite"/>
    </source>
</evidence>
<dbReference type="Proteomes" id="UP001174205">
    <property type="component" value="Unassembled WGS sequence"/>
</dbReference>
<reference evidence="2" key="1">
    <citation type="submission" date="2023-03" db="EMBL/GenBank/DDBJ databases">
        <title>MT1 and MT2 Draft Genomes of Novel Species.</title>
        <authorList>
            <person name="Venkateswaran K."/>
        </authorList>
    </citation>
    <scope>NUCLEOTIDE SEQUENCE</scope>
    <source>
        <strain evidence="2">F6_3S_P_1C</strain>
    </source>
</reference>
<dbReference type="EMBL" id="JAROCD010000007">
    <property type="protein sequence ID" value="MDN4602843.1"/>
    <property type="molecule type" value="Genomic_DNA"/>
</dbReference>
<protein>
    <submittedName>
        <fullName evidence="2">Uncharacterized protein</fullName>
    </submittedName>
</protein>
<comment type="caution">
    <text evidence="2">The sequence shown here is derived from an EMBL/GenBank/DDBJ whole genome shotgun (WGS) entry which is preliminary data.</text>
</comment>